<feature type="compositionally biased region" description="Basic and acidic residues" evidence="1">
    <location>
        <begin position="142"/>
        <end position="152"/>
    </location>
</feature>
<dbReference type="EMBL" id="JELW01000225">
    <property type="protein sequence ID" value="EXU94589.1"/>
    <property type="molecule type" value="Genomic_DNA"/>
</dbReference>
<dbReference type="AlphaFoldDB" id="A0A014MTZ1"/>
<gene>
    <name evidence="3" type="ORF">X797_012337</name>
</gene>
<protein>
    <submittedName>
        <fullName evidence="3">Uncharacterized protein</fullName>
    </submittedName>
</protein>
<evidence type="ECO:0000256" key="1">
    <source>
        <dbReference type="SAM" id="MobiDB-lite"/>
    </source>
</evidence>
<feature type="chain" id="PRO_5001472466" evidence="2">
    <location>
        <begin position="18"/>
        <end position="291"/>
    </location>
</feature>
<comment type="caution">
    <text evidence="3">The sequence shown here is derived from an EMBL/GenBank/DDBJ whole genome shotgun (WGS) entry which is preliminary data.</text>
</comment>
<keyword evidence="2" id="KW-0732">Signal</keyword>
<reference evidence="3 4" key="1">
    <citation type="submission" date="2014-02" db="EMBL/GenBank/DDBJ databases">
        <title>The genome sequence of the entomopathogenic fungus Metarhizium robertsii ARSEF 2575.</title>
        <authorList>
            <person name="Giuliano Garisto Donzelli B."/>
            <person name="Roe B.A."/>
            <person name="Macmil S.L."/>
            <person name="Krasnoff S.B."/>
            <person name="Gibson D.M."/>
        </authorList>
    </citation>
    <scope>NUCLEOTIDE SEQUENCE [LARGE SCALE GENOMIC DNA]</scope>
    <source>
        <strain evidence="3 4">ARSEF 2575</strain>
    </source>
</reference>
<feature type="region of interest" description="Disordered" evidence="1">
    <location>
        <begin position="110"/>
        <end position="160"/>
    </location>
</feature>
<organism evidence="3 4">
    <name type="scientific">Metarhizium robertsii</name>
    <dbReference type="NCBI Taxonomy" id="568076"/>
    <lineage>
        <taxon>Eukaryota</taxon>
        <taxon>Fungi</taxon>
        <taxon>Dikarya</taxon>
        <taxon>Ascomycota</taxon>
        <taxon>Pezizomycotina</taxon>
        <taxon>Sordariomycetes</taxon>
        <taxon>Hypocreomycetidae</taxon>
        <taxon>Hypocreales</taxon>
        <taxon>Clavicipitaceae</taxon>
        <taxon>Metarhizium</taxon>
    </lineage>
</organism>
<evidence type="ECO:0000313" key="3">
    <source>
        <dbReference type="EMBL" id="EXU94589.1"/>
    </source>
</evidence>
<evidence type="ECO:0000313" key="4">
    <source>
        <dbReference type="Proteomes" id="UP000030151"/>
    </source>
</evidence>
<sequence length="291" mass="31791">MKTTVTFFAFLFGLATARPQAPQAPESNEVLSKADFAQKFKDRYVGCVRLGTSDEDSEVNCSVEEFKGDGPVFLDSICEYQKGGCDRCINKGKNLNMKVEEWICVPAQTQAGTQAPGEDKQTPTKESVTGQDADNESVTAQEADKVPGKADEQNGGANQKDNKICADAADLILQDCKKGLRSDNIVGLEACTEAAEKERQKCLAPNKKKAGGPFTISDVCRRTARDFMDNCRKNKTEIAELKKCGNEAREILQACQEKEKAQKGAEGQQGPEKEKTQDEEEGQQCQGEATR</sequence>
<feature type="signal peptide" evidence="2">
    <location>
        <begin position="1"/>
        <end position="17"/>
    </location>
</feature>
<feature type="compositionally biased region" description="Polar residues" evidence="1">
    <location>
        <begin position="124"/>
        <end position="140"/>
    </location>
</feature>
<feature type="region of interest" description="Disordered" evidence="1">
    <location>
        <begin position="256"/>
        <end position="291"/>
    </location>
</feature>
<evidence type="ECO:0000256" key="2">
    <source>
        <dbReference type="SAM" id="SignalP"/>
    </source>
</evidence>
<dbReference type="HOGENOM" id="CLU_083376_0_0_1"/>
<name>A0A014MTZ1_9HYPO</name>
<accession>A0A014MTZ1</accession>
<proteinExistence type="predicted"/>
<dbReference type="Proteomes" id="UP000030151">
    <property type="component" value="Unassembled WGS sequence"/>
</dbReference>